<dbReference type="AlphaFoldDB" id="A0A1Z4BW11"/>
<dbReference type="RefSeq" id="WP_088618368.1">
    <property type="nucleotide sequence ID" value="NZ_CP022129.1"/>
</dbReference>
<evidence type="ECO:0000313" key="2">
    <source>
        <dbReference type="Proteomes" id="UP000197019"/>
    </source>
</evidence>
<protein>
    <submittedName>
        <fullName evidence="1">AlpA family transcriptional regulator</fullName>
    </submittedName>
</protein>
<reference evidence="1 2" key="1">
    <citation type="submission" date="2017-06" db="EMBL/GenBank/DDBJ databases">
        <title>Genome Sequencing of the methanotroph Methylovulum psychrotolerants str. HV10-M2 isolated from a high-altitude environment.</title>
        <authorList>
            <person name="Mateos-Rivera A."/>
        </authorList>
    </citation>
    <scope>NUCLEOTIDE SEQUENCE [LARGE SCALE GENOMIC DNA]</scope>
    <source>
        <strain evidence="1 2">HV10_M2</strain>
    </source>
</reference>
<proteinExistence type="predicted"/>
<evidence type="ECO:0000313" key="1">
    <source>
        <dbReference type="EMBL" id="ASF45486.1"/>
    </source>
</evidence>
<dbReference type="OrthoDB" id="5986966at2"/>
<dbReference type="Proteomes" id="UP000197019">
    <property type="component" value="Chromosome"/>
</dbReference>
<dbReference type="EMBL" id="CP022129">
    <property type="protein sequence ID" value="ASF45486.1"/>
    <property type="molecule type" value="Genomic_DNA"/>
</dbReference>
<organism evidence="1 2">
    <name type="scientific">Methylovulum psychrotolerans</name>
    <dbReference type="NCBI Taxonomy" id="1704499"/>
    <lineage>
        <taxon>Bacteria</taxon>
        <taxon>Pseudomonadati</taxon>
        <taxon>Pseudomonadota</taxon>
        <taxon>Gammaproteobacteria</taxon>
        <taxon>Methylococcales</taxon>
        <taxon>Methylococcaceae</taxon>
        <taxon>Methylovulum</taxon>
    </lineage>
</organism>
<accession>A0A1Z4BW11</accession>
<dbReference type="KEGG" id="mpsy:CEK71_05060"/>
<dbReference type="InterPro" id="IPR052931">
    <property type="entry name" value="Prophage_regulatory_activator"/>
</dbReference>
<name>A0A1Z4BW11_9GAMM</name>
<dbReference type="InterPro" id="IPR010260">
    <property type="entry name" value="AlpA"/>
</dbReference>
<dbReference type="Pfam" id="PF05930">
    <property type="entry name" value="Phage_AlpA"/>
    <property type="match status" value="1"/>
</dbReference>
<keyword evidence="2" id="KW-1185">Reference proteome</keyword>
<gene>
    <name evidence="1" type="ORF">CEK71_05060</name>
</gene>
<dbReference type="Gene3D" id="1.10.238.160">
    <property type="match status" value="1"/>
</dbReference>
<dbReference type="PANTHER" id="PTHR36154:SF1">
    <property type="entry name" value="DNA-BINDING TRANSCRIPTIONAL ACTIVATOR ALPA"/>
    <property type="match status" value="1"/>
</dbReference>
<sequence>MTYDNSNNLTAPAVSTNVQPELWRLPKVCKFVGLSKSTIYQMIQNKKFPAPLKIGARAVAWRADIITKWIQDRPLSM</sequence>
<dbReference type="PANTHER" id="PTHR36154">
    <property type="entry name" value="DNA-BINDING TRANSCRIPTIONAL ACTIVATOR ALPA"/>
    <property type="match status" value="1"/>
</dbReference>